<dbReference type="PANTHER" id="PTHR46883">
    <property type="entry name" value="BARDET-BIEDL SYNDROME 12 PROTEIN"/>
    <property type="match status" value="1"/>
</dbReference>
<protein>
    <submittedName>
        <fullName evidence="1">Uncharacterized protein</fullName>
    </submittedName>
</protein>
<comment type="caution">
    <text evidence="1">The sequence shown here is derived from an EMBL/GenBank/DDBJ whole genome shotgun (WGS) entry which is preliminary data.</text>
</comment>
<accession>A0A813XV71</accession>
<name>A0A813XV71_9BILA</name>
<dbReference type="InterPro" id="IPR042984">
    <property type="entry name" value="BBS12"/>
</dbReference>
<dbReference type="GO" id="GO:0051131">
    <property type="term" value="P:chaperone-mediated protein complex assembly"/>
    <property type="evidence" value="ECO:0007669"/>
    <property type="project" value="InterPro"/>
</dbReference>
<proteinExistence type="predicted"/>
<evidence type="ECO:0000313" key="2">
    <source>
        <dbReference type="Proteomes" id="UP000663864"/>
    </source>
</evidence>
<organism evidence="1 2">
    <name type="scientific">Rotaria sordida</name>
    <dbReference type="NCBI Taxonomy" id="392033"/>
    <lineage>
        <taxon>Eukaryota</taxon>
        <taxon>Metazoa</taxon>
        <taxon>Spiralia</taxon>
        <taxon>Gnathifera</taxon>
        <taxon>Rotifera</taxon>
        <taxon>Eurotatoria</taxon>
        <taxon>Bdelloidea</taxon>
        <taxon>Philodinida</taxon>
        <taxon>Philodinidae</taxon>
        <taxon>Rotaria</taxon>
    </lineage>
</organism>
<dbReference type="InterPro" id="IPR027413">
    <property type="entry name" value="GROEL-like_equatorial_sf"/>
</dbReference>
<dbReference type="PANTHER" id="PTHR46883:SF1">
    <property type="entry name" value="BARDET-BIEDL SYNDROME 12 PROTEIN"/>
    <property type="match status" value="1"/>
</dbReference>
<dbReference type="SUPFAM" id="SSF48592">
    <property type="entry name" value="GroEL equatorial domain-like"/>
    <property type="match status" value="1"/>
</dbReference>
<reference evidence="1" key="1">
    <citation type="submission" date="2021-02" db="EMBL/GenBank/DDBJ databases">
        <authorList>
            <person name="Nowell W R."/>
        </authorList>
    </citation>
    <scope>NUCLEOTIDE SEQUENCE</scope>
</reference>
<sequence>MSRFITIENLSSYMCQLKSIVSSLLCDHTSMKCVDSSSSSFEFFSCPIKLIEELNIIHPYHSLIIETLETFHNKYDGCSCKTLLFFFITFYNHLQILFDKNNQLIQKKIFNYLEQFIDQSLLIAKNNFIENLYLNLNIFHRICRFQKIYSDILYEVYLYFISSKQQIIHEELIKQFDNLNHITYVKYSEEKCLFIPGTIIPINKSIKGYKRTILIDGYILEDYIHIGYNNKLKLKQTSIKSSWIYIILSILEKYSIDIILCTGTIDEKLKELNYNKRIFIENISKKIFQLFEQNFIINYLTDINEENILLLNYLEYHNDPSIIFIEKGLTIIQYVLFENLIPIKHEQFVHCLSRFRLILKKNFYLKGSGEFENNLYKYLYDNKKENLSIEYNFAYECFLECLKLFVNELLNHKELFEKNLLDDFDSKFDAWKTSIELLKIIMQIDNIILCLDRPVILNGCTIINKICVSQYKDLSVIITFNILLL</sequence>
<gene>
    <name evidence="1" type="ORF">ZHD862_LOCUS6135</name>
</gene>
<dbReference type="EMBL" id="CAJNOT010000169">
    <property type="protein sequence ID" value="CAF0875995.1"/>
    <property type="molecule type" value="Genomic_DNA"/>
</dbReference>
<dbReference type="AlphaFoldDB" id="A0A813XV71"/>
<evidence type="ECO:0000313" key="1">
    <source>
        <dbReference type="EMBL" id="CAF0875995.1"/>
    </source>
</evidence>
<dbReference type="Proteomes" id="UP000663864">
    <property type="component" value="Unassembled WGS sequence"/>
</dbReference>
<dbReference type="GO" id="GO:0045494">
    <property type="term" value="P:photoreceptor cell maintenance"/>
    <property type="evidence" value="ECO:0007669"/>
    <property type="project" value="TreeGrafter"/>
</dbReference>